<comment type="caution">
    <text evidence="2">The sequence shown here is derived from an EMBL/GenBank/DDBJ whole genome shotgun (WGS) entry which is preliminary data.</text>
</comment>
<dbReference type="AlphaFoldDB" id="A0A8J3DC05"/>
<reference evidence="2" key="2">
    <citation type="submission" date="2020-09" db="EMBL/GenBank/DDBJ databases">
        <authorList>
            <person name="Sun Q."/>
            <person name="Kim S."/>
        </authorList>
    </citation>
    <scope>NUCLEOTIDE SEQUENCE</scope>
    <source>
        <strain evidence="2">KCTC 12870</strain>
    </source>
</reference>
<dbReference type="EMBL" id="BMXG01000010">
    <property type="protein sequence ID" value="GHC02667.1"/>
    <property type="molecule type" value="Genomic_DNA"/>
</dbReference>
<feature type="domain" description="2,4-diaminopentanoate dehydrogenase C-terminal" evidence="1">
    <location>
        <begin position="3"/>
        <end position="157"/>
    </location>
</feature>
<organism evidence="2 3">
    <name type="scientific">Cerasicoccus arenae</name>
    <dbReference type="NCBI Taxonomy" id="424488"/>
    <lineage>
        <taxon>Bacteria</taxon>
        <taxon>Pseudomonadati</taxon>
        <taxon>Verrucomicrobiota</taxon>
        <taxon>Opitutia</taxon>
        <taxon>Puniceicoccales</taxon>
        <taxon>Cerasicoccaceae</taxon>
        <taxon>Cerasicoccus</taxon>
    </lineage>
</organism>
<reference evidence="2" key="1">
    <citation type="journal article" date="2014" name="Int. J. Syst. Evol. Microbiol.">
        <title>Complete genome sequence of Corynebacterium casei LMG S-19264T (=DSM 44701T), isolated from a smear-ripened cheese.</title>
        <authorList>
            <consortium name="US DOE Joint Genome Institute (JGI-PGF)"/>
            <person name="Walter F."/>
            <person name="Albersmeier A."/>
            <person name="Kalinowski J."/>
            <person name="Ruckert C."/>
        </authorList>
    </citation>
    <scope>NUCLEOTIDE SEQUENCE</scope>
    <source>
        <strain evidence="2">KCTC 12870</strain>
    </source>
</reference>
<sequence>MQKKVGSGLPPEAFIELEKKGLAGHAGFHESLMLIAHALGWTVGPISDSIEAVVASEQIETDHFTIEVGQTAGLHQIVHASSPEGHEIHLDLKMYQGAKDPHDYLRLDSEPPIEATVHGGIAGDLATVAALVNALPRLMQADPGVRLMTELSLPKCVV</sequence>
<accession>A0A8J3DC05</accession>
<dbReference type="InterPro" id="IPR045760">
    <property type="entry name" value="DAP_DH_C"/>
</dbReference>
<evidence type="ECO:0000313" key="3">
    <source>
        <dbReference type="Proteomes" id="UP000642829"/>
    </source>
</evidence>
<evidence type="ECO:0000259" key="1">
    <source>
        <dbReference type="Pfam" id="PF19328"/>
    </source>
</evidence>
<name>A0A8J3DC05_9BACT</name>
<evidence type="ECO:0000313" key="2">
    <source>
        <dbReference type="EMBL" id="GHC02667.1"/>
    </source>
</evidence>
<gene>
    <name evidence="2" type="ORF">GCM10007047_19100</name>
</gene>
<keyword evidence="3" id="KW-1185">Reference proteome</keyword>
<proteinExistence type="predicted"/>
<dbReference type="Pfam" id="PF19328">
    <property type="entry name" value="DAP_DH_C"/>
    <property type="match status" value="1"/>
</dbReference>
<dbReference type="Proteomes" id="UP000642829">
    <property type="component" value="Unassembled WGS sequence"/>
</dbReference>
<protein>
    <recommendedName>
        <fullName evidence="1">2,4-diaminopentanoate dehydrogenase C-terminal domain-containing protein</fullName>
    </recommendedName>
</protein>